<proteinExistence type="predicted"/>
<dbReference type="EMBL" id="QTSX02000025">
    <property type="protein sequence ID" value="KAJ9089896.1"/>
    <property type="molecule type" value="Genomic_DNA"/>
</dbReference>
<organism evidence="1 2">
    <name type="scientific">Entomophthora muscae</name>
    <dbReference type="NCBI Taxonomy" id="34485"/>
    <lineage>
        <taxon>Eukaryota</taxon>
        <taxon>Fungi</taxon>
        <taxon>Fungi incertae sedis</taxon>
        <taxon>Zoopagomycota</taxon>
        <taxon>Entomophthoromycotina</taxon>
        <taxon>Entomophthoromycetes</taxon>
        <taxon>Entomophthorales</taxon>
        <taxon>Entomophthoraceae</taxon>
        <taxon>Entomophthora</taxon>
    </lineage>
</organism>
<evidence type="ECO:0000313" key="1">
    <source>
        <dbReference type="EMBL" id="KAJ9089896.1"/>
    </source>
</evidence>
<sequence length="161" mass="17430">MKLNTYTVTKLTKKTPEPLSNLTNSQEAVQIYLNKKNQKEGSPGEEGDNVKIDKFSPLETQAQEQDLNPDPGSPRAAGPVDRGTACLCFFGIKPLQAEAPAKPQSQNTSTSSTMVAPKEEPLKLPNGGRDDAYVNFMSLKASQVTNQEQPRKEARAGGLTP</sequence>
<evidence type="ECO:0000313" key="2">
    <source>
        <dbReference type="Proteomes" id="UP001165960"/>
    </source>
</evidence>
<keyword evidence="2" id="KW-1185">Reference proteome</keyword>
<dbReference type="Proteomes" id="UP001165960">
    <property type="component" value="Unassembled WGS sequence"/>
</dbReference>
<comment type="caution">
    <text evidence="1">The sequence shown here is derived from an EMBL/GenBank/DDBJ whole genome shotgun (WGS) entry which is preliminary data.</text>
</comment>
<protein>
    <submittedName>
        <fullName evidence="1">Uncharacterized protein</fullName>
    </submittedName>
</protein>
<accession>A0ACC2UTG5</accession>
<reference evidence="1" key="1">
    <citation type="submission" date="2022-04" db="EMBL/GenBank/DDBJ databases">
        <title>Genome of the entomopathogenic fungus Entomophthora muscae.</title>
        <authorList>
            <person name="Elya C."/>
            <person name="Lovett B.R."/>
            <person name="Lee E."/>
            <person name="Macias A.M."/>
            <person name="Hajek A.E."/>
            <person name="De Bivort B.L."/>
            <person name="Kasson M.T."/>
            <person name="De Fine Licht H.H."/>
            <person name="Stajich J.E."/>
        </authorList>
    </citation>
    <scope>NUCLEOTIDE SEQUENCE</scope>
    <source>
        <strain evidence="1">Berkeley</strain>
    </source>
</reference>
<gene>
    <name evidence="1" type="ORF">DSO57_1008297</name>
</gene>
<name>A0ACC2UTG5_9FUNG</name>